<keyword evidence="8" id="KW-0119">Carbohydrate metabolism</keyword>
<dbReference type="PRINTS" id="PR00473">
    <property type="entry name" value="GALCTOKINASE"/>
</dbReference>
<protein>
    <submittedName>
        <fullName evidence="12">Galactokinase</fullName>
        <ecNumber evidence="12">2.7.1.6</ecNumber>
    </submittedName>
</protein>
<comment type="similarity">
    <text evidence="1">Belongs to the GHMP kinase family. GalK subfamily.</text>
</comment>
<dbReference type="InterPro" id="IPR013750">
    <property type="entry name" value="GHMP_kinase_C_dom"/>
</dbReference>
<keyword evidence="7" id="KW-0460">Magnesium</keyword>
<accession>A0A644TIB1</accession>
<dbReference type="PIRSF" id="PIRSF000530">
    <property type="entry name" value="Galactokinase"/>
    <property type="match status" value="1"/>
</dbReference>
<reference evidence="12" key="1">
    <citation type="submission" date="2019-08" db="EMBL/GenBank/DDBJ databases">
        <authorList>
            <person name="Kucharzyk K."/>
            <person name="Murdoch R.W."/>
            <person name="Higgins S."/>
            <person name="Loffler F."/>
        </authorList>
    </citation>
    <scope>NUCLEOTIDE SEQUENCE</scope>
</reference>
<keyword evidence="4" id="KW-0547">Nucleotide-binding</keyword>
<dbReference type="GO" id="GO:0005524">
    <property type="term" value="F:ATP binding"/>
    <property type="evidence" value="ECO:0007669"/>
    <property type="project" value="UniProtKB-KW"/>
</dbReference>
<dbReference type="GO" id="GO:0046872">
    <property type="term" value="F:metal ion binding"/>
    <property type="evidence" value="ECO:0007669"/>
    <property type="project" value="UniProtKB-KW"/>
</dbReference>
<dbReference type="EMBL" id="VSSQ01000032">
    <property type="protein sequence ID" value="MPL66459.1"/>
    <property type="molecule type" value="Genomic_DNA"/>
</dbReference>
<evidence type="ECO:0000259" key="10">
    <source>
        <dbReference type="Pfam" id="PF08544"/>
    </source>
</evidence>
<keyword evidence="3" id="KW-0479">Metal-binding</keyword>
<dbReference type="Pfam" id="PF00288">
    <property type="entry name" value="GHMP_kinases_N"/>
    <property type="match status" value="1"/>
</dbReference>
<sequence>MRDIAAVHQTEYETPPLCIASAPAVIKLLGEHTADSEGIVLAAASSFEMKVAISQRKDASMRFFAADLGERKRASTGTLKYKREDRWSNNVKSIFDYFSRNYDVQVRGVNVTIMGDIPPGLGLGISAAINMATALALRTIYDLPIKNEDLAILACNAQSSFMDRPAPLYDYLACISPGSRALSIIDLRVPRRRAVQFLDERWSLVLTDSRVPRISAEQELRQRGEDCKKCLKVLAPRGDRTLRDIRMSELDDLMGVLPESVRRRCIHIIEETGRVFEAEEALSRQDAASFGRILNKSHASLRNHYEISCPEVDWLVKRSLEIDGILCSRMTGPGFGGCIFSVLRFDALEEYKKRLEEYERIFGFKAHVYETTLTGGMKITSY</sequence>
<evidence type="ECO:0000259" key="11">
    <source>
        <dbReference type="Pfam" id="PF10509"/>
    </source>
</evidence>
<dbReference type="InterPro" id="IPR036554">
    <property type="entry name" value="GHMP_kinase_C_sf"/>
</dbReference>
<dbReference type="Pfam" id="PF08544">
    <property type="entry name" value="GHMP_kinases_C"/>
    <property type="match status" value="1"/>
</dbReference>
<evidence type="ECO:0000256" key="7">
    <source>
        <dbReference type="ARBA" id="ARBA00022842"/>
    </source>
</evidence>
<dbReference type="AlphaFoldDB" id="A0A644TIB1"/>
<dbReference type="InterPro" id="IPR020568">
    <property type="entry name" value="Ribosomal_Su5_D2-typ_SF"/>
</dbReference>
<dbReference type="GO" id="GO:0006012">
    <property type="term" value="P:galactose metabolic process"/>
    <property type="evidence" value="ECO:0007669"/>
    <property type="project" value="InterPro"/>
</dbReference>
<name>A0A644TIB1_9ZZZZ</name>
<evidence type="ECO:0000313" key="12">
    <source>
        <dbReference type="EMBL" id="MPL66459.1"/>
    </source>
</evidence>
<dbReference type="FunFam" id="3.30.70.890:FF:000001">
    <property type="entry name" value="Galactokinase"/>
    <property type="match status" value="1"/>
</dbReference>
<evidence type="ECO:0000256" key="5">
    <source>
        <dbReference type="ARBA" id="ARBA00022777"/>
    </source>
</evidence>
<gene>
    <name evidence="12" type="primary">galK_2</name>
    <name evidence="12" type="ORF">SDC9_12135</name>
</gene>
<evidence type="ECO:0000256" key="3">
    <source>
        <dbReference type="ARBA" id="ARBA00022723"/>
    </source>
</evidence>
<dbReference type="InterPro" id="IPR019539">
    <property type="entry name" value="GalKase_N"/>
</dbReference>
<keyword evidence="6" id="KW-0067">ATP-binding</keyword>
<evidence type="ECO:0000256" key="2">
    <source>
        <dbReference type="ARBA" id="ARBA00022679"/>
    </source>
</evidence>
<dbReference type="SUPFAM" id="SSF55060">
    <property type="entry name" value="GHMP Kinase, C-terminal domain"/>
    <property type="match status" value="1"/>
</dbReference>
<dbReference type="InterPro" id="IPR000705">
    <property type="entry name" value="Galactokinase"/>
</dbReference>
<dbReference type="SUPFAM" id="SSF54211">
    <property type="entry name" value="Ribosomal protein S5 domain 2-like"/>
    <property type="match status" value="1"/>
</dbReference>
<dbReference type="Gene3D" id="3.30.230.10">
    <property type="match status" value="1"/>
</dbReference>
<evidence type="ECO:0000256" key="1">
    <source>
        <dbReference type="ARBA" id="ARBA00006566"/>
    </source>
</evidence>
<evidence type="ECO:0000256" key="8">
    <source>
        <dbReference type="ARBA" id="ARBA00023277"/>
    </source>
</evidence>
<dbReference type="InterPro" id="IPR006204">
    <property type="entry name" value="GHMP_kinase_N_dom"/>
</dbReference>
<feature type="domain" description="GHMP kinase N-terminal" evidence="9">
    <location>
        <begin position="89"/>
        <end position="167"/>
    </location>
</feature>
<dbReference type="InterPro" id="IPR006206">
    <property type="entry name" value="Mevalonate/galactokinase"/>
</dbReference>
<dbReference type="EC" id="2.7.1.6" evidence="12"/>
<feature type="domain" description="Galactokinase N-terminal" evidence="11">
    <location>
        <begin position="8"/>
        <end position="54"/>
    </location>
</feature>
<dbReference type="InterPro" id="IPR014721">
    <property type="entry name" value="Ribsml_uS5_D2-typ_fold_subgr"/>
</dbReference>
<comment type="caution">
    <text evidence="12">The sequence shown here is derived from an EMBL/GenBank/DDBJ whole genome shotgun (WGS) entry which is preliminary data.</text>
</comment>
<dbReference type="Pfam" id="PF10509">
    <property type="entry name" value="GalKase_gal_bdg"/>
    <property type="match status" value="1"/>
</dbReference>
<dbReference type="GO" id="GO:0005829">
    <property type="term" value="C:cytosol"/>
    <property type="evidence" value="ECO:0007669"/>
    <property type="project" value="TreeGrafter"/>
</dbReference>
<evidence type="ECO:0000256" key="4">
    <source>
        <dbReference type="ARBA" id="ARBA00022741"/>
    </source>
</evidence>
<dbReference type="PANTHER" id="PTHR10457">
    <property type="entry name" value="MEVALONATE KINASE/GALACTOKINASE"/>
    <property type="match status" value="1"/>
</dbReference>
<organism evidence="12">
    <name type="scientific">bioreactor metagenome</name>
    <dbReference type="NCBI Taxonomy" id="1076179"/>
    <lineage>
        <taxon>unclassified sequences</taxon>
        <taxon>metagenomes</taxon>
        <taxon>ecological metagenomes</taxon>
    </lineage>
</organism>
<evidence type="ECO:0000259" key="9">
    <source>
        <dbReference type="Pfam" id="PF00288"/>
    </source>
</evidence>
<dbReference type="Gene3D" id="3.30.70.890">
    <property type="entry name" value="GHMP kinase, C-terminal domain"/>
    <property type="match status" value="1"/>
</dbReference>
<evidence type="ECO:0000256" key="6">
    <source>
        <dbReference type="ARBA" id="ARBA00022840"/>
    </source>
</evidence>
<dbReference type="PRINTS" id="PR00959">
    <property type="entry name" value="MEVGALKINASE"/>
</dbReference>
<dbReference type="PANTHER" id="PTHR10457:SF7">
    <property type="entry name" value="GALACTOKINASE-RELATED"/>
    <property type="match status" value="1"/>
</dbReference>
<feature type="domain" description="GHMP kinase C-terminal" evidence="10">
    <location>
        <begin position="279"/>
        <end position="355"/>
    </location>
</feature>
<keyword evidence="5 12" id="KW-0418">Kinase</keyword>
<dbReference type="GO" id="GO:0004335">
    <property type="term" value="F:galactokinase activity"/>
    <property type="evidence" value="ECO:0007669"/>
    <property type="project" value="UniProtKB-EC"/>
</dbReference>
<keyword evidence="2 12" id="KW-0808">Transferase</keyword>
<proteinExistence type="inferred from homology"/>